<reference evidence="4" key="1">
    <citation type="submission" date="2022-03" db="EMBL/GenBank/DDBJ databases">
        <title>A functionally conserved STORR gene fusion in Papaver species that diverged 16.8 million years ago.</title>
        <authorList>
            <person name="Catania T."/>
        </authorList>
    </citation>
    <scope>NUCLEOTIDE SEQUENCE</scope>
    <source>
        <strain evidence="4">S-191538</strain>
    </source>
</reference>
<keyword evidence="5" id="KW-1185">Reference proteome</keyword>
<dbReference type="PANTHER" id="PTHR46116:SF19">
    <property type="entry name" value="UBIQUITIN-CONJUGATING ENZYME FAMILY PROTEIN"/>
    <property type="match status" value="1"/>
</dbReference>
<dbReference type="PROSITE" id="PS50127">
    <property type="entry name" value="UBC_2"/>
    <property type="match status" value="1"/>
</dbReference>
<proteinExistence type="predicted"/>
<feature type="domain" description="UBC core" evidence="3">
    <location>
        <begin position="60"/>
        <end position="216"/>
    </location>
</feature>
<dbReference type="EMBL" id="JAJJMA010201216">
    <property type="protein sequence ID" value="MCL7039446.1"/>
    <property type="molecule type" value="Genomic_DNA"/>
</dbReference>
<name>A0AA41VDX3_PAPNU</name>
<comment type="caution">
    <text evidence="4">The sequence shown here is derived from an EMBL/GenBank/DDBJ whole genome shotgun (WGS) entry which is preliminary data.</text>
</comment>
<evidence type="ECO:0000313" key="4">
    <source>
        <dbReference type="EMBL" id="MCL7039446.1"/>
    </source>
</evidence>
<dbReference type="GO" id="GO:0061631">
    <property type="term" value="F:ubiquitin conjugating enzyme activity"/>
    <property type="evidence" value="ECO:0007669"/>
    <property type="project" value="TreeGrafter"/>
</dbReference>
<keyword evidence="1" id="KW-0808">Transferase</keyword>
<gene>
    <name evidence="4" type="ORF">MKW94_016451</name>
</gene>
<dbReference type="PANTHER" id="PTHR46116">
    <property type="entry name" value="(E3-INDEPENDENT) E2 UBIQUITIN-CONJUGATING ENZYME"/>
    <property type="match status" value="1"/>
</dbReference>
<sequence>MECFAGKEDQGLQKRLKRDEDYYFKHKKTFKQFGVIVNDDLCVHDDKYYNADDGSKLEDFRTKRIKQEWRILQNGLPDTIYVRGYKGDDQLLRAVILGGKGTPFQDGLFFFDISFPPSYPNEPPIVTYHSYGYELHPDLESDGKVCLGLLNTSTRKDQWSTNVSKANILKVLMSIQKHILNPDKPKKRTLSKYFYNLEEKPLASYEASETFVVNGETMLKVMQKPPKDFEFFVAQHFRDHAKTVLRACLAYTDLRNPFSLPSSVPASSFTSSSPASRVAVLKNLGALTDDLYSRLYEAFLMNGSTLLITGS</sequence>
<dbReference type="InterPro" id="IPR016135">
    <property type="entry name" value="UBQ-conjugating_enzyme/RWD"/>
</dbReference>
<dbReference type="SUPFAM" id="SSF54495">
    <property type="entry name" value="UBC-like"/>
    <property type="match status" value="1"/>
</dbReference>
<evidence type="ECO:0000256" key="1">
    <source>
        <dbReference type="ARBA" id="ARBA00022679"/>
    </source>
</evidence>
<evidence type="ECO:0000256" key="2">
    <source>
        <dbReference type="ARBA" id="ARBA00022786"/>
    </source>
</evidence>
<dbReference type="Proteomes" id="UP001177140">
    <property type="component" value="Unassembled WGS sequence"/>
</dbReference>
<dbReference type="Pfam" id="PF00179">
    <property type="entry name" value="UQ_con"/>
    <property type="match status" value="1"/>
</dbReference>
<evidence type="ECO:0000259" key="3">
    <source>
        <dbReference type="PROSITE" id="PS50127"/>
    </source>
</evidence>
<evidence type="ECO:0000313" key="5">
    <source>
        <dbReference type="Proteomes" id="UP001177140"/>
    </source>
</evidence>
<dbReference type="SMART" id="SM00212">
    <property type="entry name" value="UBCc"/>
    <property type="match status" value="1"/>
</dbReference>
<organism evidence="4 5">
    <name type="scientific">Papaver nudicaule</name>
    <name type="common">Iceland poppy</name>
    <dbReference type="NCBI Taxonomy" id="74823"/>
    <lineage>
        <taxon>Eukaryota</taxon>
        <taxon>Viridiplantae</taxon>
        <taxon>Streptophyta</taxon>
        <taxon>Embryophyta</taxon>
        <taxon>Tracheophyta</taxon>
        <taxon>Spermatophyta</taxon>
        <taxon>Magnoliopsida</taxon>
        <taxon>Ranunculales</taxon>
        <taxon>Papaveraceae</taxon>
        <taxon>Papaveroideae</taxon>
        <taxon>Papaver</taxon>
    </lineage>
</organism>
<dbReference type="AlphaFoldDB" id="A0AA41VDX3"/>
<dbReference type="InterPro" id="IPR000608">
    <property type="entry name" value="UBC"/>
</dbReference>
<accession>A0AA41VDX3</accession>
<protein>
    <recommendedName>
        <fullName evidence="3">UBC core domain-containing protein</fullName>
    </recommendedName>
</protein>
<dbReference type="Gene3D" id="3.10.110.10">
    <property type="entry name" value="Ubiquitin Conjugating Enzyme"/>
    <property type="match status" value="1"/>
</dbReference>
<keyword evidence="2" id="KW-0833">Ubl conjugation pathway</keyword>